<evidence type="ECO:0000259" key="2">
    <source>
        <dbReference type="Pfam" id="PF04149"/>
    </source>
</evidence>
<comment type="caution">
    <text evidence="3">The sequence shown here is derived from an EMBL/GenBank/DDBJ whole genome shotgun (WGS) entry which is preliminary data.</text>
</comment>
<protein>
    <submittedName>
        <fullName evidence="3">Uncharacterized protein DUF397</fullName>
    </submittedName>
</protein>
<proteinExistence type="predicted"/>
<evidence type="ECO:0000313" key="4">
    <source>
        <dbReference type="Proteomes" id="UP000319213"/>
    </source>
</evidence>
<feature type="domain" description="DUF397" evidence="2">
    <location>
        <begin position="12"/>
        <end position="61"/>
    </location>
</feature>
<dbReference type="AlphaFoldDB" id="A0A543IQ83"/>
<keyword evidence="4" id="KW-1185">Reference proteome</keyword>
<dbReference type="OrthoDB" id="3482302at2"/>
<gene>
    <name evidence="3" type="ORF">FHX40_4875</name>
</gene>
<feature type="region of interest" description="Disordered" evidence="1">
    <location>
        <begin position="1"/>
        <end position="21"/>
    </location>
</feature>
<dbReference type="Pfam" id="PF04149">
    <property type="entry name" value="DUF397"/>
    <property type="match status" value="1"/>
</dbReference>
<reference evidence="3 4" key="1">
    <citation type="submission" date="2019-06" db="EMBL/GenBank/DDBJ databases">
        <title>Sequencing the genomes of 1000 actinobacteria strains.</title>
        <authorList>
            <person name="Klenk H.-P."/>
        </authorList>
    </citation>
    <scope>NUCLEOTIDE SEQUENCE [LARGE SCALE GENOMIC DNA]</scope>
    <source>
        <strain evidence="3 4">DSM 43186</strain>
    </source>
</reference>
<dbReference type="Proteomes" id="UP000319213">
    <property type="component" value="Unassembled WGS sequence"/>
</dbReference>
<dbReference type="RefSeq" id="WP_142262373.1">
    <property type="nucleotide sequence ID" value="NZ_BMPV01000002.1"/>
</dbReference>
<sequence>MARIRDGTSRIQWRKSSHSGDTGNCVEVAFLPSGRIGVRDSKNPTGPILEIHGSDWRDFINWMRTNEMT</sequence>
<evidence type="ECO:0000256" key="1">
    <source>
        <dbReference type="SAM" id="MobiDB-lite"/>
    </source>
</evidence>
<organism evidence="3 4">
    <name type="scientific">Thermopolyspora flexuosa</name>
    <dbReference type="NCBI Taxonomy" id="103836"/>
    <lineage>
        <taxon>Bacteria</taxon>
        <taxon>Bacillati</taxon>
        <taxon>Actinomycetota</taxon>
        <taxon>Actinomycetes</taxon>
        <taxon>Streptosporangiales</taxon>
        <taxon>Streptosporangiaceae</taxon>
        <taxon>Thermopolyspora</taxon>
    </lineage>
</organism>
<dbReference type="EMBL" id="VFPQ01000002">
    <property type="protein sequence ID" value="TQM72720.1"/>
    <property type="molecule type" value="Genomic_DNA"/>
</dbReference>
<dbReference type="InterPro" id="IPR007278">
    <property type="entry name" value="DUF397"/>
</dbReference>
<name>A0A543IQ83_9ACTN</name>
<evidence type="ECO:0000313" key="3">
    <source>
        <dbReference type="EMBL" id="TQM72720.1"/>
    </source>
</evidence>
<accession>A0A543IQ83</accession>